<organism evidence="1 2">
    <name type="scientific">Paraglaciecola arctica BSs20135</name>
    <dbReference type="NCBI Taxonomy" id="493475"/>
    <lineage>
        <taxon>Bacteria</taxon>
        <taxon>Pseudomonadati</taxon>
        <taxon>Pseudomonadota</taxon>
        <taxon>Gammaproteobacteria</taxon>
        <taxon>Alteromonadales</taxon>
        <taxon>Alteromonadaceae</taxon>
        <taxon>Paraglaciecola</taxon>
    </lineage>
</organism>
<dbReference type="EMBL" id="BAEO01000010">
    <property type="protein sequence ID" value="GAC17746.1"/>
    <property type="molecule type" value="Genomic_DNA"/>
</dbReference>
<keyword evidence="2" id="KW-1185">Reference proteome</keyword>
<accession>K6Y1F5</accession>
<dbReference type="InterPro" id="IPR029068">
    <property type="entry name" value="Glyas_Bleomycin-R_OHBP_Dase"/>
</dbReference>
<comment type="caution">
    <text evidence="1">The sequence shown here is derived from an EMBL/GenBank/DDBJ whole genome shotgun (WGS) entry which is preliminary data.</text>
</comment>
<protein>
    <recommendedName>
        <fullName evidence="3">VOC family protein</fullName>
    </recommendedName>
</protein>
<dbReference type="RefSeq" id="WP_007616841.1">
    <property type="nucleotide sequence ID" value="NZ_BAEO01000010.1"/>
</dbReference>
<dbReference type="eggNOG" id="COG0346">
    <property type="taxonomic scope" value="Bacteria"/>
</dbReference>
<name>K6Y1F5_9ALTE</name>
<dbReference type="Gene3D" id="3.10.180.10">
    <property type="entry name" value="2,3-Dihydroxybiphenyl 1,2-Dioxygenase, domain 1"/>
    <property type="match status" value="1"/>
</dbReference>
<dbReference type="STRING" id="493475.GARC_0765"/>
<reference evidence="1 2" key="1">
    <citation type="journal article" date="2017" name="Antonie Van Leeuwenhoek">
        <title>Rhizobium rhizosphaerae sp. nov., a novel species isolated from rice rhizosphere.</title>
        <authorList>
            <person name="Zhao J.J."/>
            <person name="Zhang J."/>
            <person name="Zhang R.J."/>
            <person name="Zhang C.W."/>
            <person name="Yin H.Q."/>
            <person name="Zhang X.X."/>
        </authorList>
    </citation>
    <scope>NUCLEOTIDE SEQUENCE [LARGE SCALE GENOMIC DNA]</scope>
    <source>
        <strain evidence="1 2">BSs20135</strain>
    </source>
</reference>
<sequence length="40" mass="4499">MSIFTHVSVGTNDLDQARAFYDNVLATLGYKRITDLGECY</sequence>
<evidence type="ECO:0000313" key="1">
    <source>
        <dbReference type="EMBL" id="GAC17746.1"/>
    </source>
</evidence>
<evidence type="ECO:0008006" key="3">
    <source>
        <dbReference type="Google" id="ProtNLM"/>
    </source>
</evidence>
<evidence type="ECO:0000313" key="2">
    <source>
        <dbReference type="Proteomes" id="UP000006327"/>
    </source>
</evidence>
<dbReference type="Proteomes" id="UP000006327">
    <property type="component" value="Unassembled WGS sequence"/>
</dbReference>
<dbReference type="AlphaFoldDB" id="K6Y1F5"/>
<gene>
    <name evidence="1" type="ORF">GARC_0765</name>
</gene>
<dbReference type="SUPFAM" id="SSF54593">
    <property type="entry name" value="Glyoxalase/Bleomycin resistance protein/Dihydroxybiphenyl dioxygenase"/>
    <property type="match status" value="1"/>
</dbReference>
<proteinExistence type="predicted"/>